<dbReference type="GO" id="GO:0030154">
    <property type="term" value="P:cell differentiation"/>
    <property type="evidence" value="ECO:0007669"/>
    <property type="project" value="TreeGrafter"/>
</dbReference>
<reference evidence="12" key="1">
    <citation type="submission" date="2016-06" db="UniProtKB">
        <authorList>
            <consortium name="WormBaseParasite"/>
        </authorList>
    </citation>
    <scope>IDENTIFICATION</scope>
</reference>
<evidence type="ECO:0000256" key="8">
    <source>
        <dbReference type="ARBA" id="ARBA00023170"/>
    </source>
</evidence>
<dbReference type="Pfam" id="PF00104">
    <property type="entry name" value="Hormone_recep"/>
    <property type="match status" value="1"/>
</dbReference>
<dbReference type="GO" id="GO:0000978">
    <property type="term" value="F:RNA polymerase II cis-regulatory region sequence-specific DNA binding"/>
    <property type="evidence" value="ECO:0007669"/>
    <property type="project" value="TreeGrafter"/>
</dbReference>
<reference evidence="10 11" key="2">
    <citation type="submission" date="2018-11" db="EMBL/GenBank/DDBJ databases">
        <authorList>
            <consortium name="Pathogen Informatics"/>
        </authorList>
    </citation>
    <scope>NUCLEOTIDE SEQUENCE [LARGE SCALE GENOMIC DNA]</scope>
</reference>
<gene>
    <name evidence="10" type="ORF">GPUH_LOCUS24153</name>
</gene>
<keyword evidence="8" id="KW-0675">Receptor</keyword>
<dbReference type="PROSITE" id="PS51843">
    <property type="entry name" value="NR_LBD"/>
    <property type="match status" value="1"/>
</dbReference>
<evidence type="ECO:0000313" key="10">
    <source>
        <dbReference type="EMBL" id="VDN42461.1"/>
    </source>
</evidence>
<keyword evidence="5" id="KW-0805">Transcription regulation</keyword>
<evidence type="ECO:0000256" key="3">
    <source>
        <dbReference type="ARBA" id="ARBA00022771"/>
    </source>
</evidence>
<evidence type="ECO:0000256" key="1">
    <source>
        <dbReference type="ARBA" id="ARBA00005993"/>
    </source>
</evidence>
<evidence type="ECO:0000256" key="2">
    <source>
        <dbReference type="ARBA" id="ARBA00022723"/>
    </source>
</evidence>
<comment type="similarity">
    <text evidence="1">Belongs to the nuclear hormone receptor family.</text>
</comment>
<dbReference type="AlphaFoldDB" id="A0A183ET63"/>
<proteinExistence type="inferred from homology"/>
<keyword evidence="6" id="KW-0238">DNA-binding</keyword>
<keyword evidence="7" id="KW-0804">Transcription</keyword>
<evidence type="ECO:0000313" key="12">
    <source>
        <dbReference type="WBParaSite" id="GPUH_0002418401-mRNA-1"/>
    </source>
</evidence>
<keyword evidence="4" id="KW-0862">Zinc</keyword>
<dbReference type="InterPro" id="IPR050234">
    <property type="entry name" value="Nuclear_hormone_rcpt_NR1"/>
</dbReference>
<dbReference type="Gene3D" id="1.10.565.10">
    <property type="entry name" value="Retinoid X Receptor"/>
    <property type="match status" value="1"/>
</dbReference>
<evidence type="ECO:0000313" key="11">
    <source>
        <dbReference type="Proteomes" id="UP000271098"/>
    </source>
</evidence>
<feature type="domain" description="NR LBD" evidence="9">
    <location>
        <begin position="1"/>
        <end position="119"/>
    </location>
</feature>
<keyword evidence="11" id="KW-1185">Reference proteome</keyword>
<dbReference type="InterPro" id="IPR035500">
    <property type="entry name" value="NHR-like_dom_sf"/>
</dbReference>
<evidence type="ECO:0000256" key="5">
    <source>
        <dbReference type="ARBA" id="ARBA00023015"/>
    </source>
</evidence>
<dbReference type="Proteomes" id="UP000271098">
    <property type="component" value="Unassembled WGS sequence"/>
</dbReference>
<evidence type="ECO:0000256" key="6">
    <source>
        <dbReference type="ARBA" id="ARBA00023125"/>
    </source>
</evidence>
<accession>A0A183ET63</accession>
<keyword evidence="3" id="KW-0863">Zinc-finger</keyword>
<sequence>MIKMVKGIEHFCKIEPHDQIQLLKNSCMEYIILRGAMSYDPVRNTWTGPTSDSGYIVQMDVLKDTQSNLFENSIRLLFSLCNQNQKRTIVELKGLMDNISELKFMNARAQCMLQEVDAS</sequence>
<dbReference type="GO" id="GO:0045944">
    <property type="term" value="P:positive regulation of transcription by RNA polymerase II"/>
    <property type="evidence" value="ECO:0007669"/>
    <property type="project" value="TreeGrafter"/>
</dbReference>
<dbReference type="WBParaSite" id="GPUH_0002418401-mRNA-1">
    <property type="protein sequence ID" value="GPUH_0002418401-mRNA-1"/>
    <property type="gene ID" value="GPUH_0002418401"/>
</dbReference>
<organism evidence="12">
    <name type="scientific">Gongylonema pulchrum</name>
    <dbReference type="NCBI Taxonomy" id="637853"/>
    <lineage>
        <taxon>Eukaryota</taxon>
        <taxon>Metazoa</taxon>
        <taxon>Ecdysozoa</taxon>
        <taxon>Nematoda</taxon>
        <taxon>Chromadorea</taxon>
        <taxon>Rhabditida</taxon>
        <taxon>Spirurina</taxon>
        <taxon>Spiruromorpha</taxon>
        <taxon>Spiruroidea</taxon>
        <taxon>Gongylonematidae</taxon>
        <taxon>Gongylonema</taxon>
    </lineage>
</organism>
<evidence type="ECO:0000256" key="7">
    <source>
        <dbReference type="ARBA" id="ARBA00023163"/>
    </source>
</evidence>
<evidence type="ECO:0000256" key="4">
    <source>
        <dbReference type="ARBA" id="ARBA00022833"/>
    </source>
</evidence>
<dbReference type="GO" id="GO:0000122">
    <property type="term" value="P:negative regulation of transcription by RNA polymerase II"/>
    <property type="evidence" value="ECO:0007669"/>
    <property type="project" value="TreeGrafter"/>
</dbReference>
<keyword evidence="2" id="KW-0479">Metal-binding</keyword>
<dbReference type="EMBL" id="UYRT01100255">
    <property type="protein sequence ID" value="VDN42461.1"/>
    <property type="molecule type" value="Genomic_DNA"/>
</dbReference>
<name>A0A183ET63_9BILA</name>
<dbReference type="GO" id="GO:0004879">
    <property type="term" value="F:nuclear receptor activity"/>
    <property type="evidence" value="ECO:0007669"/>
    <property type="project" value="TreeGrafter"/>
</dbReference>
<dbReference type="PANTHER" id="PTHR24082:SF283">
    <property type="entry name" value="NUCLEAR HORMONE RECEPTOR HR96"/>
    <property type="match status" value="1"/>
</dbReference>
<dbReference type="OrthoDB" id="6355676at2759"/>
<dbReference type="GO" id="GO:0008270">
    <property type="term" value="F:zinc ion binding"/>
    <property type="evidence" value="ECO:0007669"/>
    <property type="project" value="UniProtKB-KW"/>
</dbReference>
<dbReference type="SUPFAM" id="SSF48508">
    <property type="entry name" value="Nuclear receptor ligand-binding domain"/>
    <property type="match status" value="1"/>
</dbReference>
<evidence type="ECO:0000259" key="9">
    <source>
        <dbReference type="PROSITE" id="PS51843"/>
    </source>
</evidence>
<dbReference type="PANTHER" id="PTHR24082">
    <property type="entry name" value="NUCLEAR HORMONE RECEPTOR"/>
    <property type="match status" value="1"/>
</dbReference>
<dbReference type="InterPro" id="IPR000536">
    <property type="entry name" value="Nucl_hrmn_rcpt_lig-bd"/>
</dbReference>
<protein>
    <submittedName>
        <fullName evidence="12">NR LBD domain-containing protein</fullName>
    </submittedName>
</protein>